<dbReference type="InterPro" id="IPR019410">
    <property type="entry name" value="Methyltransf_16"/>
</dbReference>
<evidence type="ECO:0000313" key="2">
    <source>
        <dbReference type="EMBL" id="KUF96565.1"/>
    </source>
</evidence>
<dbReference type="AlphaFoldDB" id="A0A0W8DK30"/>
<dbReference type="InterPro" id="IPR002110">
    <property type="entry name" value="Ankyrin_rpt"/>
</dbReference>
<dbReference type="Pfam" id="PF10294">
    <property type="entry name" value="Methyltransf_16"/>
    <property type="match status" value="1"/>
</dbReference>
<dbReference type="Gene3D" id="1.25.40.20">
    <property type="entry name" value="Ankyrin repeat-containing domain"/>
    <property type="match status" value="1"/>
</dbReference>
<name>A0A0W8DK30_PHYNI</name>
<dbReference type="SMART" id="SM00248">
    <property type="entry name" value="ANK"/>
    <property type="match status" value="1"/>
</dbReference>
<dbReference type="Gene3D" id="3.40.50.150">
    <property type="entry name" value="Vaccinia Virus protein VP39"/>
    <property type="match status" value="1"/>
</dbReference>
<dbReference type="InterPro" id="IPR036770">
    <property type="entry name" value="Ankyrin_rpt-contain_sf"/>
</dbReference>
<evidence type="ECO:0000313" key="3">
    <source>
        <dbReference type="Proteomes" id="UP000054636"/>
    </source>
</evidence>
<keyword evidence="1" id="KW-0040">ANK repeat</keyword>
<comment type="caution">
    <text evidence="2">The sequence shown here is derived from an EMBL/GenBank/DDBJ whole genome shotgun (WGS) entry which is preliminary data.</text>
</comment>
<sequence length="239" mass="26702">MAEEVLKCARFGDEQELRTLIQSVDDTERDAFVNFVQPETLNTPLHMACANGHVECVRELLSNGAKHVPNASGNLPLLSEEGLEEHKADCKAIRAQREQAEALKQSKASEDGVIQVEAIDWAQRETWPTSCDDDKFDVLFGSDLVYHQEIVPVLVNVVDGMLAAEGRFVHVASQARHSLVEFKEAMEVRGFTCEVEEVPEDYKTNPLVGNDAAAELFALHFNEMSDVYCIYTFTRTSQP</sequence>
<dbReference type="PROSITE" id="PS50088">
    <property type="entry name" value="ANK_REPEAT"/>
    <property type="match status" value="1"/>
</dbReference>
<accession>A0A0W8DK30</accession>
<proteinExistence type="predicted"/>
<feature type="repeat" description="ANK" evidence="1">
    <location>
        <begin position="40"/>
        <end position="65"/>
    </location>
</feature>
<dbReference type="InterPro" id="IPR029063">
    <property type="entry name" value="SAM-dependent_MTases_sf"/>
</dbReference>
<gene>
    <name evidence="2" type="ORF">AM588_10009929</name>
</gene>
<protein>
    <submittedName>
        <fullName evidence="2">Uncharacterized protein</fullName>
    </submittedName>
</protein>
<dbReference type="Proteomes" id="UP000054636">
    <property type="component" value="Unassembled WGS sequence"/>
</dbReference>
<organism evidence="2 3">
    <name type="scientific">Phytophthora nicotianae</name>
    <name type="common">Potato buckeye rot agent</name>
    <name type="synonym">Phytophthora parasitica</name>
    <dbReference type="NCBI Taxonomy" id="4792"/>
    <lineage>
        <taxon>Eukaryota</taxon>
        <taxon>Sar</taxon>
        <taxon>Stramenopiles</taxon>
        <taxon>Oomycota</taxon>
        <taxon>Peronosporomycetes</taxon>
        <taxon>Peronosporales</taxon>
        <taxon>Peronosporaceae</taxon>
        <taxon>Phytophthora</taxon>
    </lineage>
</organism>
<dbReference type="PROSITE" id="PS50297">
    <property type="entry name" value="ANK_REP_REGION"/>
    <property type="match status" value="1"/>
</dbReference>
<dbReference type="Pfam" id="PF00023">
    <property type="entry name" value="Ank"/>
    <property type="match status" value="1"/>
</dbReference>
<reference evidence="2 3" key="1">
    <citation type="submission" date="2015-11" db="EMBL/GenBank/DDBJ databases">
        <title>Genomes and virulence difference between two physiological races of Phytophthora nicotianae.</title>
        <authorList>
            <person name="Liu H."/>
            <person name="Ma X."/>
            <person name="Yu H."/>
            <person name="Fang D."/>
            <person name="Li Y."/>
            <person name="Wang X."/>
            <person name="Wang W."/>
            <person name="Dong Y."/>
            <person name="Xiao B."/>
        </authorList>
    </citation>
    <scope>NUCLEOTIDE SEQUENCE [LARGE SCALE GENOMIC DNA]</scope>
    <source>
        <strain evidence="3">race 1</strain>
    </source>
</reference>
<dbReference type="EMBL" id="LNFP01000155">
    <property type="protein sequence ID" value="KUF96565.1"/>
    <property type="molecule type" value="Genomic_DNA"/>
</dbReference>
<evidence type="ECO:0000256" key="1">
    <source>
        <dbReference type="PROSITE-ProRule" id="PRU00023"/>
    </source>
</evidence>
<dbReference type="SUPFAM" id="SSF48403">
    <property type="entry name" value="Ankyrin repeat"/>
    <property type="match status" value="1"/>
</dbReference>